<proteinExistence type="inferred from homology"/>
<dbReference type="GO" id="GO:0005840">
    <property type="term" value="C:ribosome"/>
    <property type="evidence" value="ECO:0007669"/>
    <property type="project" value="UniProtKB-KW"/>
</dbReference>
<dbReference type="RefSeq" id="YP_007890715.1">
    <property type="nucleotide sequence ID" value="NC_021127.1"/>
</dbReference>
<keyword evidence="2 5" id="KW-0689">Ribosomal protein</keyword>
<sequence length="371" mass="42360">MGQKVHPISYRLGVNQDWSSSWTLPSSSGTYDYSLQLAKDLQIKKVVQGILSEQGNCLLANFYLDRNLSSIHFNPELVEYTCKKKLTLTIDVYLFQKALENFNLATNSNDCSNQDQMQIKETTLMQEEKKEQQGLLSEQEEITNISFLSQNSTENIQMNPNQDNIEKSSEDLKEKSVNSSTSTLVQQSHDAWIAKVTTSIQSCIKKQVEPSLDLSKIQIHLRTVLQQGTTYQEKDTHFLQFCFSDFNANLLCSWLCQEVQRRKGVRDLVNQIESSFWTVQKNCKSQPDLCPMIPTGIRITCSGRFLMTDNEKRRNKMARQVTFQKGTISLTSIDKQIAYSNQTAFTVDGASGIKVWISYGQNTKYLKPIFS</sequence>
<reference evidence="5" key="1">
    <citation type="journal article" date="2004" name="RNA">
        <title>Mitochondrial 3' tRNA editing in the jakobid Seculamonas ecuadoriensis: a novel mechanism and implications for tRNA processing.</title>
        <authorList>
            <person name="Leigh J."/>
            <person name="Lang B.F."/>
        </authorList>
    </citation>
    <scope>NUCLEOTIDE SEQUENCE</scope>
    <source>
        <strain evidence="5">ATCC 50422</strain>
    </source>
</reference>
<dbReference type="AlphaFoldDB" id="M4QCC5"/>
<organism evidence="5">
    <name type="scientific">Jakoba libera</name>
    <name type="common">Flagellate</name>
    <name type="synonym">Cryptobia libera</name>
    <dbReference type="NCBI Taxonomy" id="143017"/>
    <lineage>
        <taxon>Eukaryota</taxon>
        <taxon>Discoba</taxon>
        <taxon>Jakobida</taxon>
        <taxon>Histionina</taxon>
        <taxon>Jakobidae</taxon>
        <taxon>Jakoba</taxon>
    </lineage>
</organism>
<geneLocation type="mitochondrion" evidence="5"/>
<dbReference type="GO" id="GO:0003723">
    <property type="term" value="F:RNA binding"/>
    <property type="evidence" value="ECO:0007669"/>
    <property type="project" value="InterPro"/>
</dbReference>
<evidence type="ECO:0000313" key="5">
    <source>
        <dbReference type="EMBL" id="AGH24209.1"/>
    </source>
</evidence>
<dbReference type="GO" id="GO:1990904">
    <property type="term" value="C:ribonucleoprotein complex"/>
    <property type="evidence" value="ECO:0007669"/>
    <property type="project" value="UniProtKB-KW"/>
</dbReference>
<dbReference type="SUPFAM" id="SSF54821">
    <property type="entry name" value="Ribosomal protein S3 C-terminal domain"/>
    <property type="match status" value="1"/>
</dbReference>
<evidence type="ECO:0000256" key="3">
    <source>
        <dbReference type="ARBA" id="ARBA00023274"/>
    </source>
</evidence>
<dbReference type="InterPro" id="IPR009019">
    <property type="entry name" value="KH_sf_prok-type"/>
</dbReference>
<dbReference type="Gene3D" id="3.30.1140.32">
    <property type="entry name" value="Ribosomal protein S3, C-terminal domain"/>
    <property type="match status" value="1"/>
</dbReference>
<dbReference type="SUPFAM" id="SSF54814">
    <property type="entry name" value="Prokaryotic type KH domain (KH-domain type II)"/>
    <property type="match status" value="1"/>
</dbReference>
<evidence type="ECO:0000256" key="2">
    <source>
        <dbReference type="ARBA" id="ARBA00022980"/>
    </source>
</evidence>
<comment type="similarity">
    <text evidence="1">Belongs to the universal ribosomal protein uS3 family.</text>
</comment>
<protein>
    <submittedName>
        <fullName evidence="5">Ribosomal protein S3</fullName>
    </submittedName>
</protein>
<keyword evidence="3" id="KW-0687">Ribonucleoprotein</keyword>
<keyword evidence="5" id="KW-0496">Mitochondrion</keyword>
<accession>M4QCC5</accession>
<dbReference type="InterPro" id="IPR036419">
    <property type="entry name" value="Ribosomal_S3_C_sf"/>
</dbReference>
<name>M4QCC5_JAKLI</name>
<gene>
    <name evidence="5" type="primary">rps3</name>
</gene>
<evidence type="ECO:0000256" key="1">
    <source>
        <dbReference type="ARBA" id="ARBA00010761"/>
    </source>
</evidence>
<dbReference type="GeneID" id="15333147"/>
<reference evidence="5" key="2">
    <citation type="journal article" date="2006" name="RNA">
        <title>Hybrid E. coli--Mitochondrial ribonuclease P RNAs are catalytically active.</title>
        <authorList>
            <person name="Seif E."/>
            <person name="Cadieux A."/>
            <person name="Lang B.F."/>
        </authorList>
    </citation>
    <scope>NUCLEOTIDE SEQUENCE</scope>
    <source>
        <strain evidence="5">ATCC 50422</strain>
    </source>
</reference>
<feature type="compositionally biased region" description="Basic and acidic residues" evidence="4">
    <location>
        <begin position="164"/>
        <end position="176"/>
    </location>
</feature>
<reference evidence="5" key="3">
    <citation type="journal article" date="2013" name="Genome Biol. Evol.">
        <title>Strikingly bacteria-like and gene-rich mitochondrial genomes throughout jakobid protists.</title>
        <authorList>
            <person name="Burger G."/>
            <person name="Gray M.W."/>
            <person name="Forget L."/>
            <person name="Lang B.F."/>
        </authorList>
    </citation>
    <scope>NUCLEOTIDE SEQUENCE</scope>
    <source>
        <strain evidence="5">ATCC 50422</strain>
    </source>
</reference>
<feature type="compositionally biased region" description="Polar residues" evidence="4">
    <location>
        <begin position="153"/>
        <end position="163"/>
    </location>
</feature>
<dbReference type="EMBL" id="KC353355">
    <property type="protein sequence ID" value="AGH24209.1"/>
    <property type="molecule type" value="Genomic_DNA"/>
</dbReference>
<feature type="region of interest" description="Disordered" evidence="4">
    <location>
        <begin position="153"/>
        <end position="180"/>
    </location>
</feature>
<evidence type="ECO:0000256" key="4">
    <source>
        <dbReference type="SAM" id="MobiDB-lite"/>
    </source>
</evidence>